<proteinExistence type="predicted"/>
<dbReference type="OrthoDB" id="211392at2"/>
<dbReference type="InterPro" id="IPR004014">
    <property type="entry name" value="ATPase_P-typ_cation-transptr_N"/>
</dbReference>
<reference evidence="4 5" key="1">
    <citation type="submission" date="2019-02" db="EMBL/GenBank/DDBJ databases">
        <title>Deep-cultivation of Planctomycetes and their phenomic and genomic characterization uncovers novel biology.</title>
        <authorList>
            <person name="Wiegand S."/>
            <person name="Jogler M."/>
            <person name="Boedeker C."/>
            <person name="Pinto D."/>
            <person name="Vollmers J."/>
            <person name="Rivas-Marin E."/>
            <person name="Kohn T."/>
            <person name="Peeters S.H."/>
            <person name="Heuer A."/>
            <person name="Rast P."/>
            <person name="Oberbeckmann S."/>
            <person name="Bunk B."/>
            <person name="Jeske O."/>
            <person name="Meyerdierks A."/>
            <person name="Storesund J.E."/>
            <person name="Kallscheuer N."/>
            <person name="Luecker S."/>
            <person name="Lage O.M."/>
            <person name="Pohl T."/>
            <person name="Merkel B.J."/>
            <person name="Hornburger P."/>
            <person name="Mueller R.-W."/>
            <person name="Bruemmer F."/>
            <person name="Labrenz M."/>
            <person name="Spormann A.M."/>
            <person name="Op den Camp H."/>
            <person name="Overmann J."/>
            <person name="Amann R."/>
            <person name="Jetten M.S.M."/>
            <person name="Mascher T."/>
            <person name="Medema M.H."/>
            <person name="Devos D.P."/>
            <person name="Kaster A.-K."/>
            <person name="Ovreas L."/>
            <person name="Rohde M."/>
            <person name="Galperin M.Y."/>
            <person name="Jogler C."/>
        </authorList>
    </citation>
    <scope>NUCLEOTIDE SEQUENCE [LARGE SCALE GENOMIC DNA]</scope>
    <source>
        <strain evidence="4 5">Pan161</strain>
    </source>
</reference>
<evidence type="ECO:0000313" key="5">
    <source>
        <dbReference type="Proteomes" id="UP000316855"/>
    </source>
</evidence>
<protein>
    <submittedName>
        <fullName evidence="4">Calcium-transporting ATPase</fullName>
    </submittedName>
</protein>
<keyword evidence="2" id="KW-0472">Membrane</keyword>
<dbReference type="Proteomes" id="UP000316855">
    <property type="component" value="Chromosome"/>
</dbReference>
<dbReference type="RefSeq" id="WP_145231652.1">
    <property type="nucleotide sequence ID" value="NZ_CP036343.1"/>
</dbReference>
<evidence type="ECO:0000313" key="4">
    <source>
        <dbReference type="EMBL" id="QDT93673.1"/>
    </source>
</evidence>
<feature type="transmembrane region" description="Helical" evidence="2">
    <location>
        <begin position="60"/>
        <end position="82"/>
    </location>
</feature>
<keyword evidence="2" id="KW-1133">Transmembrane helix</keyword>
<name>A0A517VKX3_9PLAN</name>
<sequence length="145" mass="15939">MKTGQQPQANDGLKSLPLSEVEQKLESSPEGLTQAEAEKRLAQYGPNEIIEKETSPLLQFLSYFWGPIPWMIEAAVVLSAVAQHWVDFFIILILLLTKAVVGFWEEHQADNAIYSGSIVPQGEIGAMIYATGANTIGTSSDTRFL</sequence>
<dbReference type="PANTHER" id="PTHR42861">
    <property type="entry name" value="CALCIUM-TRANSPORTING ATPASE"/>
    <property type="match status" value="1"/>
</dbReference>
<dbReference type="Gene3D" id="2.70.150.10">
    <property type="entry name" value="Calcium-transporting ATPase, cytoplasmic transduction domain A"/>
    <property type="match status" value="1"/>
</dbReference>
<dbReference type="InterPro" id="IPR023298">
    <property type="entry name" value="ATPase_P-typ_TM_dom_sf"/>
</dbReference>
<gene>
    <name evidence="4" type="primary">yloB_2</name>
    <name evidence="4" type="ORF">Pan161_53550</name>
</gene>
<keyword evidence="5" id="KW-1185">Reference proteome</keyword>
<feature type="region of interest" description="Disordered" evidence="1">
    <location>
        <begin position="1"/>
        <end position="33"/>
    </location>
</feature>
<accession>A0A517VKX3</accession>
<dbReference type="SUPFAM" id="SSF81665">
    <property type="entry name" value="Calcium ATPase, transmembrane domain M"/>
    <property type="match status" value="1"/>
</dbReference>
<evidence type="ECO:0000256" key="1">
    <source>
        <dbReference type="SAM" id="MobiDB-lite"/>
    </source>
</evidence>
<dbReference type="KEGG" id="gax:Pan161_53550"/>
<feature type="domain" description="Cation-transporting P-type ATPase N-terminal" evidence="3">
    <location>
        <begin position="12"/>
        <end position="84"/>
    </location>
</feature>
<dbReference type="SMART" id="SM00831">
    <property type="entry name" value="Cation_ATPase_N"/>
    <property type="match status" value="1"/>
</dbReference>
<keyword evidence="2" id="KW-0812">Transmembrane</keyword>
<evidence type="ECO:0000256" key="2">
    <source>
        <dbReference type="SAM" id="Phobius"/>
    </source>
</evidence>
<dbReference type="Gene3D" id="1.20.1110.10">
    <property type="entry name" value="Calcium-transporting ATPase, transmembrane domain"/>
    <property type="match status" value="1"/>
</dbReference>
<organism evidence="4 5">
    <name type="scientific">Gimesia algae</name>
    <dbReference type="NCBI Taxonomy" id="2527971"/>
    <lineage>
        <taxon>Bacteria</taxon>
        <taxon>Pseudomonadati</taxon>
        <taxon>Planctomycetota</taxon>
        <taxon>Planctomycetia</taxon>
        <taxon>Planctomycetales</taxon>
        <taxon>Planctomycetaceae</taxon>
        <taxon>Gimesia</taxon>
    </lineage>
</organism>
<dbReference type="AlphaFoldDB" id="A0A517VKX3"/>
<evidence type="ECO:0000259" key="3">
    <source>
        <dbReference type="SMART" id="SM00831"/>
    </source>
</evidence>
<dbReference type="EMBL" id="CP036343">
    <property type="protein sequence ID" value="QDT93673.1"/>
    <property type="molecule type" value="Genomic_DNA"/>
</dbReference>
<feature type="transmembrane region" description="Helical" evidence="2">
    <location>
        <begin position="88"/>
        <end position="104"/>
    </location>
</feature>
<dbReference type="Pfam" id="PF00690">
    <property type="entry name" value="Cation_ATPase_N"/>
    <property type="match status" value="1"/>
</dbReference>